<dbReference type="InterPro" id="IPR000629">
    <property type="entry name" value="RNA-helicase_DEAD-box_CS"/>
</dbReference>
<evidence type="ECO:0000256" key="3">
    <source>
        <dbReference type="ARBA" id="ARBA00022801"/>
    </source>
</evidence>
<dbReference type="InterPro" id="IPR044742">
    <property type="entry name" value="DEAD/DEAH_RhlB"/>
</dbReference>
<dbReference type="SMART" id="SM00487">
    <property type="entry name" value="DEXDc"/>
    <property type="match status" value="1"/>
</dbReference>
<dbReference type="EC" id="3.6.4.13" evidence="7"/>
<dbReference type="PROSITE" id="PS51195">
    <property type="entry name" value="Q_MOTIF"/>
    <property type="match status" value="1"/>
</dbReference>
<comment type="function">
    <text evidence="7">DEAD-box RNA helicase involved in RNA degradation. Has RNA-dependent ATPase activity and unwinds double-stranded RNA.</text>
</comment>
<dbReference type="Proteomes" id="UP000295565">
    <property type="component" value="Unassembled WGS sequence"/>
</dbReference>
<reference evidence="13 14" key="1">
    <citation type="submission" date="2019-03" db="EMBL/GenBank/DDBJ databases">
        <title>Genomic Encyclopedia of Type Strains, Phase IV (KMG-IV): sequencing the most valuable type-strain genomes for metagenomic binning, comparative biology and taxonomic classification.</title>
        <authorList>
            <person name="Goeker M."/>
        </authorList>
    </citation>
    <scope>NUCLEOTIDE SEQUENCE [LARGE SCALE GENOMIC DNA]</scope>
    <source>
        <strain evidence="13 14">DSM 18577</strain>
    </source>
</reference>
<dbReference type="GO" id="GO:0005829">
    <property type="term" value="C:cytosol"/>
    <property type="evidence" value="ECO:0007669"/>
    <property type="project" value="TreeGrafter"/>
</dbReference>
<feature type="domain" description="DEAD-box RNA helicase Q" evidence="12">
    <location>
        <begin position="9"/>
        <end position="37"/>
    </location>
</feature>
<dbReference type="InterPro" id="IPR001650">
    <property type="entry name" value="Helicase_C-like"/>
</dbReference>
<dbReference type="PROSITE" id="PS00039">
    <property type="entry name" value="DEAD_ATP_HELICASE"/>
    <property type="match status" value="1"/>
</dbReference>
<dbReference type="AlphaFoldDB" id="A0A4R1KFD9"/>
<dbReference type="GO" id="GO:0005524">
    <property type="term" value="F:ATP binding"/>
    <property type="evidence" value="ECO:0007669"/>
    <property type="project" value="UniProtKB-UniRule"/>
</dbReference>
<dbReference type="PROSITE" id="PS51194">
    <property type="entry name" value="HELICASE_CTER"/>
    <property type="match status" value="1"/>
</dbReference>
<dbReference type="EMBL" id="SMGD01000002">
    <property type="protein sequence ID" value="TCK63344.1"/>
    <property type="molecule type" value="Genomic_DNA"/>
</dbReference>
<keyword evidence="1 7" id="KW-0963">Cytoplasm</keyword>
<evidence type="ECO:0000256" key="8">
    <source>
        <dbReference type="PROSITE-ProRule" id="PRU00552"/>
    </source>
</evidence>
<accession>A0A4R1KFD9</accession>
<dbReference type="Gene3D" id="3.40.50.300">
    <property type="entry name" value="P-loop containing nucleotide triphosphate hydrolases"/>
    <property type="match status" value="2"/>
</dbReference>
<dbReference type="FunFam" id="3.40.50.300:FF:000312">
    <property type="entry name" value="ATP-dependent RNA helicase RhlB"/>
    <property type="match status" value="1"/>
</dbReference>
<keyword evidence="14" id="KW-1185">Reference proteome</keyword>
<dbReference type="NCBIfam" id="NF003419">
    <property type="entry name" value="PRK04837.1"/>
    <property type="match status" value="1"/>
</dbReference>
<evidence type="ECO:0000256" key="2">
    <source>
        <dbReference type="ARBA" id="ARBA00022741"/>
    </source>
</evidence>
<keyword evidence="3 7" id="KW-0378">Hydrolase</keyword>
<evidence type="ECO:0000256" key="7">
    <source>
        <dbReference type="HAMAP-Rule" id="MF_00661"/>
    </source>
</evidence>
<dbReference type="SUPFAM" id="SSF52540">
    <property type="entry name" value="P-loop containing nucleoside triphosphate hydrolases"/>
    <property type="match status" value="1"/>
</dbReference>
<dbReference type="InterPro" id="IPR014001">
    <property type="entry name" value="Helicase_ATP-bd"/>
</dbReference>
<dbReference type="GO" id="GO:0003724">
    <property type="term" value="F:RNA helicase activity"/>
    <property type="evidence" value="ECO:0007669"/>
    <property type="project" value="UniProtKB-UniRule"/>
</dbReference>
<dbReference type="CDD" id="cd00268">
    <property type="entry name" value="DEADc"/>
    <property type="match status" value="1"/>
</dbReference>
<keyword evidence="6 7" id="KW-0694">RNA-binding</keyword>
<dbReference type="InterPro" id="IPR023554">
    <property type="entry name" value="RNA_helicase_ATP-dep_RhlB"/>
</dbReference>
<proteinExistence type="inferred from homology"/>
<keyword evidence="5 7" id="KW-0067">ATP-binding</keyword>
<evidence type="ECO:0000256" key="5">
    <source>
        <dbReference type="ARBA" id="ARBA00022840"/>
    </source>
</evidence>
<dbReference type="PROSITE" id="PS51192">
    <property type="entry name" value="HELICASE_ATP_BIND_1"/>
    <property type="match status" value="1"/>
</dbReference>
<dbReference type="RefSeq" id="WP_131911101.1">
    <property type="nucleotide sequence ID" value="NZ_OU594967.1"/>
</dbReference>
<evidence type="ECO:0000256" key="9">
    <source>
        <dbReference type="SAM" id="MobiDB-lite"/>
    </source>
</evidence>
<evidence type="ECO:0000313" key="14">
    <source>
        <dbReference type="Proteomes" id="UP000295565"/>
    </source>
</evidence>
<evidence type="ECO:0000259" key="10">
    <source>
        <dbReference type="PROSITE" id="PS51192"/>
    </source>
</evidence>
<name>A0A4R1KFD9_9GAMM</name>
<dbReference type="InterPro" id="IPR027417">
    <property type="entry name" value="P-loop_NTPase"/>
</dbReference>
<comment type="subunit">
    <text evidence="7">Component of the RNA degradosome, which is a multiprotein complex involved in RNA processing and mRNA degradation.</text>
</comment>
<gene>
    <name evidence="7" type="primary">rhlB</name>
    <name evidence="13" type="ORF">EV690_0230</name>
</gene>
<protein>
    <recommendedName>
        <fullName evidence="7">ATP-dependent RNA helicase RhlB</fullName>
        <ecNumber evidence="7">3.6.4.13</ecNumber>
    </recommendedName>
</protein>
<keyword evidence="4 7" id="KW-0347">Helicase</keyword>
<dbReference type="InterPro" id="IPR014014">
    <property type="entry name" value="RNA_helicase_DEAD_Q_motif"/>
</dbReference>
<dbReference type="InterPro" id="IPR011545">
    <property type="entry name" value="DEAD/DEAH_box_helicase_dom"/>
</dbReference>
<keyword evidence="2 7" id="KW-0547">Nucleotide-binding</keyword>
<feature type="region of interest" description="Disordered" evidence="9">
    <location>
        <begin position="392"/>
        <end position="441"/>
    </location>
</feature>
<feature type="domain" description="Helicase ATP-binding" evidence="10">
    <location>
        <begin position="40"/>
        <end position="219"/>
    </location>
</feature>
<dbReference type="InterPro" id="IPR050079">
    <property type="entry name" value="DEAD_box_RNA_helicase"/>
</dbReference>
<dbReference type="OrthoDB" id="9805696at2"/>
<dbReference type="Pfam" id="PF00270">
    <property type="entry name" value="DEAD"/>
    <property type="match status" value="1"/>
</dbReference>
<dbReference type="SMART" id="SM00490">
    <property type="entry name" value="HELICc"/>
    <property type="match status" value="1"/>
</dbReference>
<organism evidence="13 14">
    <name type="scientific">Celerinatantimonas diazotrophica</name>
    <dbReference type="NCBI Taxonomy" id="412034"/>
    <lineage>
        <taxon>Bacteria</taxon>
        <taxon>Pseudomonadati</taxon>
        <taxon>Pseudomonadota</taxon>
        <taxon>Gammaproteobacteria</taxon>
        <taxon>Celerinatantimonadaceae</taxon>
        <taxon>Celerinatantimonas</taxon>
    </lineage>
</organism>
<comment type="subcellular location">
    <subcellularLocation>
        <location evidence="7">Cytoplasm</location>
    </subcellularLocation>
</comment>
<dbReference type="GO" id="GO:0003723">
    <property type="term" value="F:RNA binding"/>
    <property type="evidence" value="ECO:0007669"/>
    <property type="project" value="UniProtKB-UniRule"/>
</dbReference>
<dbReference type="HAMAP" id="MF_00661">
    <property type="entry name" value="DEAD_helicase_RhlB"/>
    <property type="match status" value="1"/>
</dbReference>
<sequence>MSKKHLTDQKFANLDLQPQVLKALEQQGYEYCSAIQAESLPILLQGNDIAGQAQTGTGKTLAFLIATFNHLLVTPELPQRQTNQPRAVVMAPTRELAIQIHRDAKILAKETGLKMGLVYGGEGYESQRQVLDEGVDILIGTTGRMLDYYKQGIFDLKAVQVLVLDEADRMFDLGFIKDIRYLIHRMSTPKERLNMLFSATLSYKVKELAFEHMNEPKHIVIEPEHMTSERISEELFYPSNNEKMALFQTILEEEWPDKAIVFANTKHRCEEIWAHLKADGHRVGMLTGDIAQRKRSKILEQFTQGSIDILVATDVAARGLHIPHVTVVFNYDLPDDAEDYVHRIGRTGRAGETGKAISLACEEYVFNLPAIEEYIKHTIPVTQHNPEAILDDLPAPVKIHRSRNNNRGGSNKKNGDRSRRGNSRNRRRSNSGSHNSHAKQA</sequence>
<dbReference type="CDD" id="cd18787">
    <property type="entry name" value="SF2_C_DEAD"/>
    <property type="match status" value="1"/>
</dbReference>
<feature type="domain" description="Helicase C-terminal" evidence="11">
    <location>
        <begin position="245"/>
        <end position="390"/>
    </location>
</feature>
<evidence type="ECO:0000256" key="1">
    <source>
        <dbReference type="ARBA" id="ARBA00022490"/>
    </source>
</evidence>
<evidence type="ECO:0000259" key="11">
    <source>
        <dbReference type="PROSITE" id="PS51194"/>
    </source>
</evidence>
<comment type="similarity">
    <text evidence="7">Belongs to the DEAD box helicase family. RhlB subfamily.</text>
</comment>
<evidence type="ECO:0000259" key="12">
    <source>
        <dbReference type="PROSITE" id="PS51195"/>
    </source>
</evidence>
<dbReference type="GO" id="GO:0016887">
    <property type="term" value="F:ATP hydrolysis activity"/>
    <property type="evidence" value="ECO:0007669"/>
    <property type="project" value="RHEA"/>
</dbReference>
<dbReference type="Pfam" id="PF00271">
    <property type="entry name" value="Helicase_C"/>
    <property type="match status" value="1"/>
</dbReference>
<evidence type="ECO:0000256" key="6">
    <source>
        <dbReference type="ARBA" id="ARBA00022884"/>
    </source>
</evidence>
<dbReference type="PANTHER" id="PTHR47959:SF10">
    <property type="entry name" value="ATP-DEPENDENT RNA HELICASE RHLB"/>
    <property type="match status" value="1"/>
</dbReference>
<comment type="catalytic activity">
    <reaction evidence="7">
        <text>ATP + H2O = ADP + phosphate + H(+)</text>
        <dbReference type="Rhea" id="RHEA:13065"/>
        <dbReference type="ChEBI" id="CHEBI:15377"/>
        <dbReference type="ChEBI" id="CHEBI:15378"/>
        <dbReference type="ChEBI" id="CHEBI:30616"/>
        <dbReference type="ChEBI" id="CHEBI:43474"/>
        <dbReference type="ChEBI" id="CHEBI:456216"/>
        <dbReference type="EC" id="3.6.4.13"/>
    </reaction>
</comment>
<feature type="compositionally biased region" description="Basic residues" evidence="9">
    <location>
        <begin position="420"/>
        <end position="429"/>
    </location>
</feature>
<dbReference type="GO" id="GO:0006401">
    <property type="term" value="P:RNA catabolic process"/>
    <property type="evidence" value="ECO:0007669"/>
    <property type="project" value="UniProtKB-UniRule"/>
</dbReference>
<comment type="caution">
    <text evidence="13">The sequence shown here is derived from an EMBL/GenBank/DDBJ whole genome shotgun (WGS) entry which is preliminary data.</text>
</comment>
<feature type="short sequence motif" description="Q motif" evidence="8">
    <location>
        <begin position="9"/>
        <end position="37"/>
    </location>
</feature>
<evidence type="ECO:0000256" key="4">
    <source>
        <dbReference type="ARBA" id="ARBA00022806"/>
    </source>
</evidence>
<evidence type="ECO:0000313" key="13">
    <source>
        <dbReference type="EMBL" id="TCK63344.1"/>
    </source>
</evidence>
<dbReference type="PANTHER" id="PTHR47959">
    <property type="entry name" value="ATP-DEPENDENT RNA HELICASE RHLE-RELATED"/>
    <property type="match status" value="1"/>
</dbReference>